<gene>
    <name evidence="2" type="ORF">F2P81_024567</name>
    <name evidence="1" type="ORF">SMAX5B_000169</name>
</gene>
<dbReference type="EMBL" id="VEVO01000022">
    <property type="protein sequence ID" value="KAF0023937.1"/>
    <property type="molecule type" value="Genomic_DNA"/>
</dbReference>
<keyword evidence="3" id="KW-1185">Reference proteome</keyword>
<proteinExistence type="predicted"/>
<protein>
    <submittedName>
        <fullName evidence="1">Uncharacterized protein</fullName>
    </submittedName>
</protein>
<reference evidence="1 3" key="1">
    <citation type="submission" date="2017-12" db="EMBL/GenBank/DDBJ databases">
        <title>Integrating genomic resources of turbot (Scophthalmus maximus) in depth evaluation of genetic and physical mapping variation across individuals.</title>
        <authorList>
            <person name="Martinez P."/>
        </authorList>
    </citation>
    <scope>NUCLEOTIDE SEQUENCE [LARGE SCALE GENOMIC DNA]</scope>
</reference>
<dbReference type="Proteomes" id="UP000246464">
    <property type="component" value="Chromosome 20"/>
</dbReference>
<reference evidence="2 4" key="2">
    <citation type="submission" date="2019-06" db="EMBL/GenBank/DDBJ databases">
        <title>Draft genomes of female and male turbot (Scophthalmus maximus).</title>
        <authorList>
            <person name="Xu H."/>
            <person name="Xu X.-W."/>
            <person name="Shao C."/>
            <person name="Chen S."/>
        </authorList>
    </citation>
    <scope>NUCLEOTIDE SEQUENCE [LARGE SCALE GENOMIC DNA]</scope>
    <source>
        <strain evidence="2">Ysfricsl-2016a</strain>
        <tissue evidence="2">Blood</tissue>
    </source>
</reference>
<evidence type="ECO:0000313" key="2">
    <source>
        <dbReference type="EMBL" id="KAF0023937.1"/>
    </source>
</evidence>
<evidence type="ECO:0000313" key="4">
    <source>
        <dbReference type="Proteomes" id="UP000438429"/>
    </source>
</evidence>
<organism evidence="1 3">
    <name type="scientific">Scophthalmus maximus</name>
    <name type="common">Turbot</name>
    <name type="synonym">Psetta maxima</name>
    <dbReference type="NCBI Taxonomy" id="52904"/>
    <lineage>
        <taxon>Eukaryota</taxon>
        <taxon>Metazoa</taxon>
        <taxon>Chordata</taxon>
        <taxon>Craniata</taxon>
        <taxon>Vertebrata</taxon>
        <taxon>Euteleostomi</taxon>
        <taxon>Actinopterygii</taxon>
        <taxon>Neopterygii</taxon>
        <taxon>Teleostei</taxon>
        <taxon>Neoteleostei</taxon>
        <taxon>Acanthomorphata</taxon>
        <taxon>Carangaria</taxon>
        <taxon>Pleuronectiformes</taxon>
        <taxon>Pleuronectoidei</taxon>
        <taxon>Scophthalmidae</taxon>
        <taxon>Scophthalmus</taxon>
    </lineage>
</organism>
<sequence>MYVLTEHQLDQDDFCHHGTWGIDDVAPQAQLLCSPLRRSASTPVSIRSRDDVCAASSFCDPPWRMRQGAARHRRRRHRRSRSQRWREEQKWQPFLRQLSTFCSETSSHNTFAADATV</sequence>
<dbReference type="AlphaFoldDB" id="A0A2U9CX09"/>
<evidence type="ECO:0000313" key="3">
    <source>
        <dbReference type="Proteomes" id="UP000246464"/>
    </source>
</evidence>
<evidence type="ECO:0000313" key="1">
    <source>
        <dbReference type="EMBL" id="AWP20429.1"/>
    </source>
</evidence>
<name>A0A2U9CX09_SCOMX</name>
<dbReference type="Proteomes" id="UP000438429">
    <property type="component" value="Unassembled WGS sequence"/>
</dbReference>
<accession>A0A2U9CX09</accession>
<dbReference type="EMBL" id="CP026262">
    <property type="protein sequence ID" value="AWP20429.1"/>
    <property type="molecule type" value="Genomic_DNA"/>
</dbReference>